<gene>
    <name evidence="2" type="ORF">A2261_03880</name>
</gene>
<evidence type="ECO:0000256" key="1">
    <source>
        <dbReference type="SAM" id="MobiDB-lite"/>
    </source>
</evidence>
<protein>
    <submittedName>
        <fullName evidence="2">Uncharacterized protein</fullName>
    </submittedName>
</protein>
<sequence length="112" mass="12076">MTDATYAHIKCNGLATVVDPDDLSVIIDDQPDRVRPRCEVKNGTATLRLYKHDLARVSVVVTDWSFNPPKTLANASGKKALEHIHKGTWPTSVDQTPADPENAAAPASDGAK</sequence>
<comment type="caution">
    <text evidence="2">The sequence shown here is derived from an EMBL/GenBank/DDBJ whole genome shotgun (WGS) entry which is preliminary data.</text>
</comment>
<dbReference type="EMBL" id="MFQR01000029">
    <property type="protein sequence ID" value="OGH84313.1"/>
    <property type="molecule type" value="Genomic_DNA"/>
</dbReference>
<dbReference type="Proteomes" id="UP000177803">
    <property type="component" value="Unassembled WGS sequence"/>
</dbReference>
<accession>A0A1F6NKL1</accession>
<evidence type="ECO:0000313" key="3">
    <source>
        <dbReference type="Proteomes" id="UP000177803"/>
    </source>
</evidence>
<proteinExistence type="predicted"/>
<organism evidence="2 3">
    <name type="scientific">Candidatus Magasanikbacteria bacterium RIFOXYA2_FULL_44_8</name>
    <dbReference type="NCBI Taxonomy" id="1798696"/>
    <lineage>
        <taxon>Bacteria</taxon>
        <taxon>Candidatus Magasanikiibacteriota</taxon>
    </lineage>
</organism>
<evidence type="ECO:0000313" key="2">
    <source>
        <dbReference type="EMBL" id="OGH84313.1"/>
    </source>
</evidence>
<name>A0A1F6NKL1_9BACT</name>
<reference evidence="2 3" key="1">
    <citation type="journal article" date="2016" name="Nat. Commun.">
        <title>Thousands of microbial genomes shed light on interconnected biogeochemical processes in an aquifer system.</title>
        <authorList>
            <person name="Anantharaman K."/>
            <person name="Brown C.T."/>
            <person name="Hug L.A."/>
            <person name="Sharon I."/>
            <person name="Castelle C.J."/>
            <person name="Probst A.J."/>
            <person name="Thomas B.C."/>
            <person name="Singh A."/>
            <person name="Wilkins M.J."/>
            <person name="Karaoz U."/>
            <person name="Brodie E.L."/>
            <person name="Williams K.H."/>
            <person name="Hubbard S.S."/>
            <person name="Banfield J.F."/>
        </authorList>
    </citation>
    <scope>NUCLEOTIDE SEQUENCE [LARGE SCALE GENOMIC DNA]</scope>
</reference>
<feature type="region of interest" description="Disordered" evidence="1">
    <location>
        <begin position="86"/>
        <end position="112"/>
    </location>
</feature>
<dbReference type="AlphaFoldDB" id="A0A1F6NKL1"/>